<feature type="transmembrane region" description="Helical" evidence="1">
    <location>
        <begin position="79"/>
        <end position="97"/>
    </location>
</feature>
<organism evidence="3 4">
    <name type="scientific">Mucilaginibacter gilvus</name>
    <dbReference type="NCBI Taxonomy" id="2305909"/>
    <lineage>
        <taxon>Bacteria</taxon>
        <taxon>Pseudomonadati</taxon>
        <taxon>Bacteroidota</taxon>
        <taxon>Sphingobacteriia</taxon>
        <taxon>Sphingobacteriales</taxon>
        <taxon>Sphingobacteriaceae</taxon>
        <taxon>Mucilaginibacter</taxon>
    </lineage>
</organism>
<dbReference type="PANTHER" id="PTHR23028">
    <property type="entry name" value="ACETYLTRANSFERASE"/>
    <property type="match status" value="1"/>
</dbReference>
<keyword evidence="4" id="KW-1185">Reference proteome</keyword>
<proteinExistence type="predicted"/>
<dbReference type="GO" id="GO:0016747">
    <property type="term" value="F:acyltransferase activity, transferring groups other than amino-acyl groups"/>
    <property type="evidence" value="ECO:0007669"/>
    <property type="project" value="InterPro"/>
</dbReference>
<feature type="transmembrane region" description="Helical" evidence="1">
    <location>
        <begin position="237"/>
        <end position="258"/>
    </location>
</feature>
<evidence type="ECO:0000313" key="3">
    <source>
        <dbReference type="EMBL" id="RWY54112.1"/>
    </source>
</evidence>
<keyword evidence="1" id="KW-0812">Transmembrane</keyword>
<dbReference type="EMBL" id="SBIW01000003">
    <property type="protein sequence ID" value="RWY54112.1"/>
    <property type="molecule type" value="Genomic_DNA"/>
</dbReference>
<feature type="domain" description="Acyltransferase 3" evidence="2">
    <location>
        <begin position="9"/>
        <end position="323"/>
    </location>
</feature>
<evidence type="ECO:0000313" key="4">
    <source>
        <dbReference type="Proteomes" id="UP000286701"/>
    </source>
</evidence>
<evidence type="ECO:0000259" key="2">
    <source>
        <dbReference type="Pfam" id="PF01757"/>
    </source>
</evidence>
<dbReference type="RefSeq" id="WP_128533547.1">
    <property type="nucleotide sequence ID" value="NZ_SBIW01000003.1"/>
</dbReference>
<name>A0A444MR47_9SPHI</name>
<reference evidence="3 4" key="1">
    <citation type="submission" date="2019-01" db="EMBL/GenBank/DDBJ databases">
        <title>Mucilaginibacter antarcticum sp. nov., isolated from antarctic soil.</title>
        <authorList>
            <person name="Yan Y.-Q."/>
            <person name="Du Z.-J."/>
        </authorList>
    </citation>
    <scope>NUCLEOTIDE SEQUENCE [LARGE SCALE GENOMIC DNA]</scope>
    <source>
        <strain evidence="3 4">F01003</strain>
    </source>
</reference>
<dbReference type="InterPro" id="IPR050879">
    <property type="entry name" value="Acyltransferase_3"/>
</dbReference>
<accession>A0A444MR47</accession>
<dbReference type="GO" id="GO:0016020">
    <property type="term" value="C:membrane"/>
    <property type="evidence" value="ECO:0007669"/>
    <property type="project" value="TreeGrafter"/>
</dbReference>
<feature type="transmembrane region" description="Helical" evidence="1">
    <location>
        <begin position="12"/>
        <end position="29"/>
    </location>
</feature>
<feature type="transmembrane region" description="Helical" evidence="1">
    <location>
        <begin position="35"/>
        <end position="59"/>
    </location>
</feature>
<keyword evidence="3" id="KW-0808">Transferase</keyword>
<feature type="transmembrane region" description="Helical" evidence="1">
    <location>
        <begin position="157"/>
        <end position="178"/>
    </location>
</feature>
<keyword evidence="3" id="KW-0012">Acyltransferase</keyword>
<protein>
    <submittedName>
        <fullName evidence="3">Acyltransferase</fullName>
    </submittedName>
</protein>
<feature type="transmembrane region" description="Helical" evidence="1">
    <location>
        <begin position="213"/>
        <end position="231"/>
    </location>
</feature>
<dbReference type="InterPro" id="IPR002656">
    <property type="entry name" value="Acyl_transf_3_dom"/>
</dbReference>
<sequence>MHSKERLLELDSLRGIAAISVVLFHYTAGKPPLQNIFTFGCTGVDLFFLISGFVIFLTIQKSKTAKSFLISRFARIYPAYWVCVTITAGVFTAWHMATRQPLTFPGFKDYAINLTMLQYYFNVKDIDNVYWTLIYELLFYLFILLIYIAGGLKKITLIGFVVIASCLLSLLIIKPLYLDVFKALLHYCPLLVYFPLFIAGITFYQIKFGQKNYTQYTLLAACFVTQGLFYYDTNKVYYFSQAQYLLILAIYFGIFVLYSKDLLKFIVNPITLFLGKISYSLYVIHNLLGYSILIPLLINFKQLRLNTWVSIFLVTLPVIIILATLINRYIEVPANRYIKRKLLANK</sequence>
<feature type="transmembrane region" description="Helical" evidence="1">
    <location>
        <begin position="279"/>
        <end position="298"/>
    </location>
</feature>
<feature type="transmembrane region" description="Helical" evidence="1">
    <location>
        <begin position="184"/>
        <end position="206"/>
    </location>
</feature>
<dbReference type="PANTHER" id="PTHR23028:SF131">
    <property type="entry name" value="BLR2367 PROTEIN"/>
    <property type="match status" value="1"/>
</dbReference>
<feature type="transmembrane region" description="Helical" evidence="1">
    <location>
        <begin position="129"/>
        <end position="150"/>
    </location>
</feature>
<dbReference type="GO" id="GO:0000271">
    <property type="term" value="P:polysaccharide biosynthetic process"/>
    <property type="evidence" value="ECO:0007669"/>
    <property type="project" value="TreeGrafter"/>
</dbReference>
<dbReference type="OrthoDB" id="290051at2"/>
<feature type="transmembrane region" description="Helical" evidence="1">
    <location>
        <begin position="310"/>
        <end position="330"/>
    </location>
</feature>
<keyword evidence="1" id="KW-0472">Membrane</keyword>
<dbReference type="AlphaFoldDB" id="A0A444MR47"/>
<comment type="caution">
    <text evidence="3">The sequence shown here is derived from an EMBL/GenBank/DDBJ whole genome shotgun (WGS) entry which is preliminary data.</text>
</comment>
<gene>
    <name evidence="3" type="ORF">EPL05_08695</name>
</gene>
<evidence type="ECO:0000256" key="1">
    <source>
        <dbReference type="SAM" id="Phobius"/>
    </source>
</evidence>
<dbReference type="Proteomes" id="UP000286701">
    <property type="component" value="Unassembled WGS sequence"/>
</dbReference>
<keyword evidence="1" id="KW-1133">Transmembrane helix</keyword>
<dbReference type="Pfam" id="PF01757">
    <property type="entry name" value="Acyl_transf_3"/>
    <property type="match status" value="1"/>
</dbReference>